<evidence type="ECO:0000313" key="4">
    <source>
        <dbReference type="EMBL" id="QCP36503.1"/>
    </source>
</evidence>
<dbReference type="AlphaFoldDB" id="A0A4P8IKC5"/>
<accession>A0A4P8IKC5</accession>
<evidence type="ECO:0000259" key="3">
    <source>
        <dbReference type="Pfam" id="PF17746"/>
    </source>
</evidence>
<dbReference type="KEGG" id="arf:AR1Y2_3049"/>
<organism evidence="4 5">
    <name type="scientific">Anaerostipes rhamnosivorans</name>
    <dbReference type="NCBI Taxonomy" id="1229621"/>
    <lineage>
        <taxon>Bacteria</taxon>
        <taxon>Bacillati</taxon>
        <taxon>Bacillota</taxon>
        <taxon>Clostridia</taxon>
        <taxon>Lachnospirales</taxon>
        <taxon>Lachnospiraceae</taxon>
        <taxon>Anaerostipes</taxon>
    </lineage>
</organism>
<dbReference type="EMBL" id="CP040058">
    <property type="protein sequence ID" value="QCP36503.1"/>
    <property type="molecule type" value="Genomic_DNA"/>
</dbReference>
<dbReference type="PANTHER" id="PTHR30545">
    <property type="entry name" value="SUGAR FERMENTATION STIMULATION PROTEIN A"/>
    <property type="match status" value="1"/>
</dbReference>
<dbReference type="InterPro" id="IPR041465">
    <property type="entry name" value="SfsA_N"/>
</dbReference>
<gene>
    <name evidence="1" type="primary">sfsA</name>
    <name evidence="4" type="ORF">AR1Y2_3049</name>
</gene>
<dbReference type="GO" id="GO:0003677">
    <property type="term" value="F:DNA binding"/>
    <property type="evidence" value="ECO:0007669"/>
    <property type="project" value="InterPro"/>
</dbReference>
<keyword evidence="5" id="KW-1185">Reference proteome</keyword>
<protein>
    <recommendedName>
        <fullName evidence="1">Sugar fermentation stimulation protein homolog</fullName>
    </recommendedName>
</protein>
<proteinExistence type="inferred from homology"/>
<comment type="similarity">
    <text evidence="1">Belongs to the SfsA family.</text>
</comment>
<sequence>MHYDNIISGTFLRRPKRFLAIVLIGGQEEEVHVKNTGRCKELLRPGVRVYLQQHDDPKRKTKYSLIGVRKENLLINMDSQAPNKAVGEWLRQGGIYPYIEEIKAEKKYGNSRFDFFIRGGNLMEETRDAFVEVKGVTLEEDGTAWFPDAPTERGVKHMEELISCMEEGYEAYIIFVIQMKGVHCFRPNDRTHRAFGDTLRKAAGAGVHVLAVDCLISEDTMEIDEEVPVILN</sequence>
<evidence type="ECO:0000259" key="2">
    <source>
        <dbReference type="Pfam" id="PF03749"/>
    </source>
</evidence>
<evidence type="ECO:0000256" key="1">
    <source>
        <dbReference type="HAMAP-Rule" id="MF_00095"/>
    </source>
</evidence>
<dbReference type="Gene3D" id="2.40.50.580">
    <property type="match status" value="1"/>
</dbReference>
<dbReference type="RefSeq" id="WP_137329720.1">
    <property type="nucleotide sequence ID" value="NZ_CP040058.1"/>
</dbReference>
<dbReference type="Gene3D" id="3.40.1350.60">
    <property type="match status" value="1"/>
</dbReference>
<dbReference type="InterPro" id="IPR005224">
    <property type="entry name" value="SfsA"/>
</dbReference>
<dbReference type="Pfam" id="PF17746">
    <property type="entry name" value="SfsA_N"/>
    <property type="match status" value="1"/>
</dbReference>
<feature type="domain" description="SfsA N-terminal OB" evidence="3">
    <location>
        <begin position="12"/>
        <end position="76"/>
    </location>
</feature>
<dbReference type="NCBIfam" id="TIGR00230">
    <property type="entry name" value="sfsA"/>
    <property type="match status" value="1"/>
</dbReference>
<feature type="domain" description="Sugar fermentation stimulation protein C-terminal" evidence="2">
    <location>
        <begin position="80"/>
        <end position="219"/>
    </location>
</feature>
<dbReference type="OrthoDB" id="9802365at2"/>
<dbReference type="PANTHER" id="PTHR30545:SF2">
    <property type="entry name" value="SUGAR FERMENTATION STIMULATION PROTEIN A"/>
    <property type="match status" value="1"/>
</dbReference>
<evidence type="ECO:0000313" key="5">
    <source>
        <dbReference type="Proteomes" id="UP000298653"/>
    </source>
</evidence>
<dbReference type="CDD" id="cd22359">
    <property type="entry name" value="SfsA-like_bacterial"/>
    <property type="match status" value="1"/>
</dbReference>
<reference evidence="4 5" key="1">
    <citation type="submission" date="2019-05" db="EMBL/GenBank/DDBJ databases">
        <title>Complete genome sequencing of Anaerostipes rhamnosivorans.</title>
        <authorList>
            <person name="Bui T.P.N."/>
            <person name="de Vos W.M."/>
        </authorList>
    </citation>
    <scope>NUCLEOTIDE SEQUENCE [LARGE SCALE GENOMIC DNA]</scope>
    <source>
        <strain evidence="4 5">1y2</strain>
    </source>
</reference>
<dbReference type="HAMAP" id="MF_00095">
    <property type="entry name" value="SfsA"/>
    <property type="match status" value="1"/>
</dbReference>
<dbReference type="Pfam" id="PF03749">
    <property type="entry name" value="SfsA"/>
    <property type="match status" value="1"/>
</dbReference>
<dbReference type="InterPro" id="IPR040452">
    <property type="entry name" value="SfsA_C"/>
</dbReference>
<dbReference type="Proteomes" id="UP000298653">
    <property type="component" value="Chromosome"/>
</dbReference>
<name>A0A4P8IKC5_9FIRM</name>